<gene>
    <name evidence="3" type="ORF">TSUD_80800</name>
</gene>
<dbReference type="GO" id="GO:0005737">
    <property type="term" value="C:cytoplasm"/>
    <property type="evidence" value="ECO:0007669"/>
    <property type="project" value="TreeGrafter"/>
</dbReference>
<feature type="domain" description="GED" evidence="2">
    <location>
        <begin position="191"/>
        <end position="284"/>
    </location>
</feature>
<dbReference type="GO" id="GO:0008017">
    <property type="term" value="F:microtubule binding"/>
    <property type="evidence" value="ECO:0007669"/>
    <property type="project" value="TreeGrafter"/>
</dbReference>
<name>A0A2Z6LQX2_TRISU</name>
<dbReference type="OrthoDB" id="5061070at2759"/>
<dbReference type="InterPro" id="IPR022812">
    <property type="entry name" value="Dynamin"/>
</dbReference>
<dbReference type="PANTHER" id="PTHR11566:SF173">
    <property type="entry name" value="DYNAMIN-RELATED PROTEIN 4C"/>
    <property type="match status" value="1"/>
</dbReference>
<dbReference type="GO" id="GO:0005874">
    <property type="term" value="C:microtubule"/>
    <property type="evidence" value="ECO:0007669"/>
    <property type="project" value="TreeGrafter"/>
</dbReference>
<protein>
    <recommendedName>
        <fullName evidence="2">GED domain-containing protein</fullName>
    </recommendedName>
</protein>
<dbReference type="PROSITE" id="PS51388">
    <property type="entry name" value="GED"/>
    <property type="match status" value="1"/>
</dbReference>
<dbReference type="InterPro" id="IPR000375">
    <property type="entry name" value="Dynamin_stalk"/>
</dbReference>
<dbReference type="GO" id="GO:0016020">
    <property type="term" value="C:membrane"/>
    <property type="evidence" value="ECO:0007669"/>
    <property type="project" value="TreeGrafter"/>
</dbReference>
<dbReference type="Pfam" id="PF01031">
    <property type="entry name" value="Dynamin_M"/>
    <property type="match status" value="1"/>
</dbReference>
<reference evidence="4" key="1">
    <citation type="journal article" date="2017" name="Front. Plant Sci.">
        <title>Climate Clever Clovers: New Paradigm to Reduce the Environmental Footprint of Ruminants by Breeding Low Methanogenic Forages Utilizing Haplotype Variation.</title>
        <authorList>
            <person name="Kaur P."/>
            <person name="Appels R."/>
            <person name="Bayer P.E."/>
            <person name="Keeble-Gagnere G."/>
            <person name="Wang J."/>
            <person name="Hirakawa H."/>
            <person name="Shirasawa K."/>
            <person name="Vercoe P."/>
            <person name="Stefanova K."/>
            <person name="Durmic Z."/>
            <person name="Nichols P."/>
            <person name="Revell C."/>
            <person name="Isobe S.N."/>
            <person name="Edwards D."/>
            <person name="Erskine W."/>
        </authorList>
    </citation>
    <scope>NUCLEOTIDE SEQUENCE [LARGE SCALE GENOMIC DNA]</scope>
    <source>
        <strain evidence="4">cv. Daliak</strain>
    </source>
</reference>
<dbReference type="InterPro" id="IPR003130">
    <property type="entry name" value="GED"/>
</dbReference>
<evidence type="ECO:0000313" key="3">
    <source>
        <dbReference type="EMBL" id="GAU18791.1"/>
    </source>
</evidence>
<dbReference type="Proteomes" id="UP000242715">
    <property type="component" value="Unassembled WGS sequence"/>
</dbReference>
<keyword evidence="1" id="KW-0505">Motor protein</keyword>
<dbReference type="AlphaFoldDB" id="A0A2Z6LQX2"/>
<sequence>MHCTARLVDLLNIYANDLHNCTESNPTKDFLMEEIKVLKEAKFIGLANFMPRTAFLTLLQSKVKGISHMPINFVDNVWNYLETIVKSVLKHHSENYCQLRVCTRRAAENLIAKKKENSIEYVLEAVEMEKHTDYTCNPEYMQEYNKLVSHQGTFLKEVLNANRKTSTVNLEGVGDIEVNHLMNYQNVLTQAFDLKARLICYWKIVLRRLIDVIALHLMLSINKLINTDLEKDILNFLLSPTGGGVKRLLEESPSMTGKRQRLSRSVTVLRESKETVANIMDTIGIYGDN</sequence>
<keyword evidence="4" id="KW-1185">Reference proteome</keyword>
<evidence type="ECO:0000313" key="4">
    <source>
        <dbReference type="Proteomes" id="UP000242715"/>
    </source>
</evidence>
<dbReference type="SMART" id="SM00302">
    <property type="entry name" value="GED"/>
    <property type="match status" value="1"/>
</dbReference>
<proteinExistence type="predicted"/>
<dbReference type="GO" id="GO:0003924">
    <property type="term" value="F:GTPase activity"/>
    <property type="evidence" value="ECO:0007669"/>
    <property type="project" value="InterPro"/>
</dbReference>
<dbReference type="Pfam" id="PF02212">
    <property type="entry name" value="GED"/>
    <property type="match status" value="1"/>
</dbReference>
<dbReference type="Gene3D" id="1.20.120.1240">
    <property type="entry name" value="Dynamin, middle domain"/>
    <property type="match status" value="1"/>
</dbReference>
<organism evidence="3 4">
    <name type="scientific">Trifolium subterraneum</name>
    <name type="common">Subterranean clover</name>
    <dbReference type="NCBI Taxonomy" id="3900"/>
    <lineage>
        <taxon>Eukaryota</taxon>
        <taxon>Viridiplantae</taxon>
        <taxon>Streptophyta</taxon>
        <taxon>Embryophyta</taxon>
        <taxon>Tracheophyta</taxon>
        <taxon>Spermatophyta</taxon>
        <taxon>Magnoliopsida</taxon>
        <taxon>eudicotyledons</taxon>
        <taxon>Gunneridae</taxon>
        <taxon>Pentapetalae</taxon>
        <taxon>rosids</taxon>
        <taxon>fabids</taxon>
        <taxon>Fabales</taxon>
        <taxon>Fabaceae</taxon>
        <taxon>Papilionoideae</taxon>
        <taxon>50 kb inversion clade</taxon>
        <taxon>NPAAA clade</taxon>
        <taxon>Hologalegina</taxon>
        <taxon>IRL clade</taxon>
        <taxon>Trifolieae</taxon>
        <taxon>Trifolium</taxon>
    </lineage>
</organism>
<dbReference type="EMBL" id="DF973189">
    <property type="protein sequence ID" value="GAU18791.1"/>
    <property type="molecule type" value="Genomic_DNA"/>
</dbReference>
<dbReference type="PANTHER" id="PTHR11566">
    <property type="entry name" value="DYNAMIN"/>
    <property type="match status" value="1"/>
</dbReference>
<evidence type="ECO:0000259" key="2">
    <source>
        <dbReference type="PROSITE" id="PS51388"/>
    </source>
</evidence>
<accession>A0A2Z6LQX2</accession>
<dbReference type="InterPro" id="IPR020850">
    <property type="entry name" value="GED_dom"/>
</dbReference>
<evidence type="ECO:0000256" key="1">
    <source>
        <dbReference type="ARBA" id="ARBA00023175"/>
    </source>
</evidence>
<dbReference type="GO" id="GO:0005525">
    <property type="term" value="F:GTP binding"/>
    <property type="evidence" value="ECO:0007669"/>
    <property type="project" value="InterPro"/>
</dbReference>